<reference evidence="1" key="1">
    <citation type="submission" date="2024-09" db="EMBL/GenBank/DDBJ databases">
        <title>Black Yeasts Isolated from many extreme environments.</title>
        <authorList>
            <person name="Coleine C."/>
            <person name="Stajich J.E."/>
            <person name="Selbmann L."/>
        </authorList>
    </citation>
    <scope>NUCLEOTIDE SEQUENCE</scope>
    <source>
        <strain evidence="1">CCFEE 5737</strain>
    </source>
</reference>
<proteinExistence type="predicted"/>
<comment type="caution">
    <text evidence="1">The sequence shown here is derived from an EMBL/GenBank/DDBJ whole genome shotgun (WGS) entry which is preliminary data.</text>
</comment>
<evidence type="ECO:0000313" key="2">
    <source>
        <dbReference type="Proteomes" id="UP001186974"/>
    </source>
</evidence>
<protein>
    <submittedName>
        <fullName evidence="1">Uncharacterized protein</fullName>
    </submittedName>
</protein>
<dbReference type="Proteomes" id="UP001186974">
    <property type="component" value="Unassembled WGS sequence"/>
</dbReference>
<name>A0ACC3D017_9PEZI</name>
<accession>A0ACC3D017</accession>
<sequence length="121" mass="14319">MQSAAFNVAIEIAKEALAKGSKDRVREVIDECRELYLCITAKEVEAAKTDNTGMALKRMRQVVHLWRRPLWRVQTRLDEEVERWEDYRIKEEAGERNIYDDGHWHDGYASSDYDVSDWWAK</sequence>
<organism evidence="1 2">
    <name type="scientific">Coniosporium uncinatum</name>
    <dbReference type="NCBI Taxonomy" id="93489"/>
    <lineage>
        <taxon>Eukaryota</taxon>
        <taxon>Fungi</taxon>
        <taxon>Dikarya</taxon>
        <taxon>Ascomycota</taxon>
        <taxon>Pezizomycotina</taxon>
        <taxon>Dothideomycetes</taxon>
        <taxon>Dothideomycetes incertae sedis</taxon>
        <taxon>Coniosporium</taxon>
    </lineage>
</organism>
<evidence type="ECO:0000313" key="1">
    <source>
        <dbReference type="EMBL" id="KAK3059869.1"/>
    </source>
</evidence>
<gene>
    <name evidence="1" type="ORF">LTS18_009877</name>
</gene>
<keyword evidence="2" id="KW-1185">Reference proteome</keyword>
<dbReference type="EMBL" id="JAWDJW010009048">
    <property type="protein sequence ID" value="KAK3059869.1"/>
    <property type="molecule type" value="Genomic_DNA"/>
</dbReference>